<sequence length="374" mass="42421">MEEFLSSLVDFLSNPGKIDKRAKNSANSNKPKINPEDSTFFKTLRQTRPDLLDKIDFLQEHVVLPYLNRNVYWNAGQFEEKVSRGLIIHGDDAVTAKQLAQALAIELFDMHDVPVLDKVLYKLFRGKFDNIYHVGNSTNPLIRRESLDEDMISLFKAASDNPSALIFVTGVDTLLGEEEDGKSDKSPLHILTEAFSKKLDQLYLEEEIFVVIHVNKLEDIDISRGLSPFRKFLHLPLIKTAKARRDELASETEHWANKPSTEILDLMAERCMSFGEEEIDIGIAELCAAAYRQSLNRFVQQDGFNPAKTRIRDEDINPSILDWEKAWTEVCQKIENVPVKGEDSGSKNEQIEAEDWAILETPQVVAEAQVTSGD</sequence>
<comment type="caution">
    <text evidence="1">The sequence shown here is derived from an EMBL/GenBank/DDBJ whole genome shotgun (WGS) entry which is preliminary data.</text>
</comment>
<accession>A0A226DRQ6</accession>
<dbReference type="AlphaFoldDB" id="A0A226DRQ6"/>
<proteinExistence type="predicted"/>
<protein>
    <submittedName>
        <fullName evidence="1">ATPase family AAA domain-containing protein 2</fullName>
    </submittedName>
</protein>
<dbReference type="Gene3D" id="3.40.50.300">
    <property type="entry name" value="P-loop containing nucleotide triphosphate hydrolases"/>
    <property type="match status" value="1"/>
</dbReference>
<dbReference type="Gene3D" id="1.10.8.60">
    <property type="match status" value="1"/>
</dbReference>
<name>A0A226DRQ6_FOLCA</name>
<dbReference type="Proteomes" id="UP000198287">
    <property type="component" value="Unassembled WGS sequence"/>
</dbReference>
<evidence type="ECO:0000313" key="2">
    <source>
        <dbReference type="Proteomes" id="UP000198287"/>
    </source>
</evidence>
<organism evidence="1 2">
    <name type="scientific">Folsomia candida</name>
    <name type="common">Springtail</name>
    <dbReference type="NCBI Taxonomy" id="158441"/>
    <lineage>
        <taxon>Eukaryota</taxon>
        <taxon>Metazoa</taxon>
        <taxon>Ecdysozoa</taxon>
        <taxon>Arthropoda</taxon>
        <taxon>Hexapoda</taxon>
        <taxon>Collembola</taxon>
        <taxon>Entomobryomorpha</taxon>
        <taxon>Isotomoidea</taxon>
        <taxon>Isotomidae</taxon>
        <taxon>Proisotominae</taxon>
        <taxon>Folsomia</taxon>
    </lineage>
</organism>
<dbReference type="EMBL" id="LNIX01000012">
    <property type="protein sequence ID" value="OXA47893.1"/>
    <property type="molecule type" value="Genomic_DNA"/>
</dbReference>
<dbReference type="InterPro" id="IPR027417">
    <property type="entry name" value="P-loop_NTPase"/>
</dbReference>
<reference evidence="1 2" key="1">
    <citation type="submission" date="2015-12" db="EMBL/GenBank/DDBJ databases">
        <title>The genome of Folsomia candida.</title>
        <authorList>
            <person name="Faddeeva A."/>
            <person name="Derks M.F."/>
            <person name="Anvar Y."/>
            <person name="Smit S."/>
            <person name="Van Straalen N."/>
            <person name="Roelofs D."/>
        </authorList>
    </citation>
    <scope>NUCLEOTIDE SEQUENCE [LARGE SCALE GENOMIC DNA]</scope>
    <source>
        <strain evidence="1 2">VU population</strain>
        <tissue evidence="1">Whole body</tissue>
    </source>
</reference>
<keyword evidence="2" id="KW-1185">Reference proteome</keyword>
<evidence type="ECO:0000313" key="1">
    <source>
        <dbReference type="EMBL" id="OXA47893.1"/>
    </source>
</evidence>
<gene>
    <name evidence="1" type="ORF">Fcan01_17321</name>
</gene>